<accession>A0A0N5D7Q6</accession>
<evidence type="ECO:0000256" key="1">
    <source>
        <dbReference type="SAM" id="MobiDB-lite"/>
    </source>
</evidence>
<dbReference type="AlphaFoldDB" id="A0A0N5D7Q6"/>
<reference evidence="2 3" key="2">
    <citation type="submission" date="2018-11" db="EMBL/GenBank/DDBJ databases">
        <authorList>
            <consortium name="Pathogen Informatics"/>
        </authorList>
    </citation>
    <scope>NUCLEOTIDE SEQUENCE [LARGE SCALE GENOMIC DNA]</scope>
</reference>
<dbReference type="EMBL" id="UYYF01004732">
    <property type="protein sequence ID" value="VDN06708.1"/>
    <property type="molecule type" value="Genomic_DNA"/>
</dbReference>
<feature type="region of interest" description="Disordered" evidence="1">
    <location>
        <begin position="1"/>
        <end position="44"/>
    </location>
</feature>
<keyword evidence="3" id="KW-1185">Reference proteome</keyword>
<proteinExistence type="predicted"/>
<dbReference type="Proteomes" id="UP000276776">
    <property type="component" value="Unassembled WGS sequence"/>
</dbReference>
<organism evidence="4">
    <name type="scientific">Thelazia callipaeda</name>
    <name type="common">Oriental eyeworm</name>
    <name type="synonym">Parasitic nematode</name>
    <dbReference type="NCBI Taxonomy" id="103827"/>
    <lineage>
        <taxon>Eukaryota</taxon>
        <taxon>Metazoa</taxon>
        <taxon>Ecdysozoa</taxon>
        <taxon>Nematoda</taxon>
        <taxon>Chromadorea</taxon>
        <taxon>Rhabditida</taxon>
        <taxon>Spirurina</taxon>
        <taxon>Spiruromorpha</taxon>
        <taxon>Thelazioidea</taxon>
        <taxon>Thelaziidae</taxon>
        <taxon>Thelazia</taxon>
    </lineage>
</organism>
<gene>
    <name evidence="2" type="ORF">TCLT_LOCUS9102</name>
</gene>
<name>A0A0N5D7Q6_THECL</name>
<evidence type="ECO:0000313" key="3">
    <source>
        <dbReference type="Proteomes" id="UP000276776"/>
    </source>
</evidence>
<reference evidence="4" key="1">
    <citation type="submission" date="2017-02" db="UniProtKB">
        <authorList>
            <consortium name="WormBaseParasite"/>
        </authorList>
    </citation>
    <scope>IDENTIFICATION</scope>
</reference>
<dbReference type="WBParaSite" id="TCLT_0000911301-mRNA-1">
    <property type="protein sequence ID" value="TCLT_0000911301-mRNA-1"/>
    <property type="gene ID" value="TCLT_0000911301"/>
</dbReference>
<protein>
    <submittedName>
        <fullName evidence="4">CTNNB1 binding N-teminal domain-containing protein</fullName>
    </submittedName>
</protein>
<evidence type="ECO:0000313" key="4">
    <source>
        <dbReference type="WBParaSite" id="TCLT_0000911301-mRNA-1"/>
    </source>
</evidence>
<sequence length="141" mass="15994">MSSHSLLTRTKSENDVFESEGDEYQKEQDQEDIGSEEEQSKVKEMELIQKSSLLNLGLEERKSTETEINIELKGRNNEVESQKKEESPGNVISVVTNQANRQKDSHSLFNLHASFFCRTGSLIIPSDGKTSLCVRRKSWDG</sequence>
<evidence type="ECO:0000313" key="2">
    <source>
        <dbReference type="EMBL" id="VDN06708.1"/>
    </source>
</evidence>